<organism evidence="2 3">
    <name type="scientific">Parnassius apollo</name>
    <name type="common">Apollo butterfly</name>
    <name type="synonym">Papilio apollo</name>
    <dbReference type="NCBI Taxonomy" id="110799"/>
    <lineage>
        <taxon>Eukaryota</taxon>
        <taxon>Metazoa</taxon>
        <taxon>Ecdysozoa</taxon>
        <taxon>Arthropoda</taxon>
        <taxon>Hexapoda</taxon>
        <taxon>Insecta</taxon>
        <taxon>Pterygota</taxon>
        <taxon>Neoptera</taxon>
        <taxon>Endopterygota</taxon>
        <taxon>Lepidoptera</taxon>
        <taxon>Glossata</taxon>
        <taxon>Ditrysia</taxon>
        <taxon>Papilionoidea</taxon>
        <taxon>Papilionidae</taxon>
        <taxon>Parnassiinae</taxon>
        <taxon>Parnassini</taxon>
        <taxon>Parnassius</taxon>
        <taxon>Parnassius</taxon>
    </lineage>
</organism>
<dbReference type="OrthoDB" id="7916681at2759"/>
<feature type="domain" description="PiggyBac transposable element-derived protein" evidence="1">
    <location>
        <begin position="3"/>
        <end position="114"/>
    </location>
</feature>
<evidence type="ECO:0000259" key="1">
    <source>
        <dbReference type="Pfam" id="PF13843"/>
    </source>
</evidence>
<dbReference type="EMBL" id="CAJQZP010000220">
    <property type="protein sequence ID" value="CAG4949359.1"/>
    <property type="molecule type" value="Genomic_DNA"/>
</dbReference>
<protein>
    <submittedName>
        <fullName evidence="2">(apollo) hypothetical protein</fullName>
    </submittedName>
</protein>
<comment type="caution">
    <text evidence="2">The sequence shown here is derived from an EMBL/GenBank/DDBJ whole genome shotgun (WGS) entry which is preliminary data.</text>
</comment>
<keyword evidence="3" id="KW-1185">Reference proteome</keyword>
<proteinExistence type="predicted"/>
<dbReference type="InterPro" id="IPR029526">
    <property type="entry name" value="PGBD"/>
</dbReference>
<evidence type="ECO:0000313" key="2">
    <source>
        <dbReference type="EMBL" id="CAG4949359.1"/>
    </source>
</evidence>
<sequence length="807" mass="89940">MVNNKLKDTIRPSAKITVDESMFGWYGIGAYFKDYMPAVMKIKRKPKGVGCEVKTACDSNTNIMMRLEINEDKEAMSTKKWQREFGAGTTTTLRLTEPWHGSGRVIVGDLWFASNKYGVVCAKGYCVGVWKAADDKSYCLWDPHAVGPTGKFSPGGAAALVLFSTVDQLAETIKKNVEMLERPGINRYSISSVKVFWEFSQTAGPVTPQGTVPDEGYEWKVLTAYVETARGRTILRGTRPPDLVKFSRDAILQSACGAIAGACMSHIRRPPLWTRRTVDEVMAIGSQLFTASLSSLGYEFRPGEDVLLPLQVLKRFLLGVNYVRYDLQSVYSGKLEQKEPTEMTVRCALERFFEDHTHGILWSMPHAVAVWRYPGAPPYYMLEPHACGTTGLRVDAQDDGAACVLTFTSPKLMAFAYLQNVPATERPKHDFQLYAISVTVQPIKKFGGVEPPLVRAPPGINLVPATSKVGVDGSLRRAAESDRKHPPGSVTCLDAQRAAELKDREEGKLKGQRNTTGWLVLNDGTQYLSAQHSMACRKFSAASRGKQALACSVMAVAMTRVEDVCRWCPTILDQILESGDQLYQDSYLHYRPQRKVLTIEQILRKFYTPGNCVCRVVVYKARQHGRVDTDLLQQLTEFFREERSGVFVAGNGDFAVALFRTPRGFYMFDPADRDRYGRAVAPPCIGRARACFSQYPNVRTLADKLGANIPPVEKDAGNDEEPEVTVIADNAETVEKEKTNKDDEKEEIAVVRISIAVSLTETNYLTGAVQGARYICRLRYGREQLAQNKPVRKMKEHKLLTSSAAYL</sequence>
<dbReference type="Pfam" id="PF13843">
    <property type="entry name" value="DDE_Tnp_1_7"/>
    <property type="match status" value="1"/>
</dbReference>
<dbReference type="Proteomes" id="UP000691718">
    <property type="component" value="Unassembled WGS sequence"/>
</dbReference>
<reference evidence="2" key="1">
    <citation type="submission" date="2021-04" db="EMBL/GenBank/DDBJ databases">
        <authorList>
            <person name="Tunstrom K."/>
        </authorList>
    </citation>
    <scope>NUCLEOTIDE SEQUENCE</scope>
</reference>
<accession>A0A8S3WB33</accession>
<dbReference type="AlphaFoldDB" id="A0A8S3WB33"/>
<dbReference type="PANTHER" id="PTHR40552">
    <property type="entry name" value="AT05186P-RELATED"/>
    <property type="match status" value="1"/>
</dbReference>
<gene>
    <name evidence="2" type="ORF">PAPOLLO_LOCUS3997</name>
</gene>
<dbReference type="PANTHER" id="PTHR40552:SF6">
    <property type="entry name" value="FI09606P-RELATED"/>
    <property type="match status" value="1"/>
</dbReference>
<name>A0A8S3WB33_PARAO</name>
<evidence type="ECO:0000313" key="3">
    <source>
        <dbReference type="Proteomes" id="UP000691718"/>
    </source>
</evidence>